<dbReference type="PANTHER" id="PTHR44019:SF8">
    <property type="entry name" value="POC1 CENTRIOLAR PROTEIN HOMOLOG"/>
    <property type="match status" value="1"/>
</dbReference>
<dbReference type="InterPro" id="IPR011990">
    <property type="entry name" value="TPR-like_helical_dom_sf"/>
</dbReference>
<dbReference type="PROSITE" id="PS00678">
    <property type="entry name" value="WD_REPEATS_1"/>
    <property type="match status" value="5"/>
</dbReference>
<dbReference type="InterPro" id="IPR050505">
    <property type="entry name" value="WDR55/POC1"/>
</dbReference>
<evidence type="ECO:0000256" key="3">
    <source>
        <dbReference type="PROSITE-ProRule" id="PRU00221"/>
    </source>
</evidence>
<dbReference type="CDD" id="cd00200">
    <property type="entry name" value="WD40"/>
    <property type="match status" value="1"/>
</dbReference>
<dbReference type="PRINTS" id="PR00320">
    <property type="entry name" value="GPROTEINBRPT"/>
</dbReference>
<dbReference type="OrthoDB" id="2682234at2759"/>
<dbReference type="PROSITE" id="PS50082">
    <property type="entry name" value="WD_REPEATS_2"/>
    <property type="match status" value="7"/>
</dbReference>
<dbReference type="STRING" id="1314800.A0A1B7ND30"/>
<proteinExistence type="predicted"/>
<gene>
    <name evidence="7" type="ORF">K503DRAFT_709950</name>
</gene>
<feature type="repeat" description="WD" evidence="3">
    <location>
        <begin position="68"/>
        <end position="110"/>
    </location>
</feature>
<dbReference type="Pfam" id="PF06985">
    <property type="entry name" value="HET"/>
    <property type="match status" value="1"/>
</dbReference>
<dbReference type="SUPFAM" id="SSF50978">
    <property type="entry name" value="WD40 repeat-like"/>
    <property type="match status" value="1"/>
</dbReference>
<accession>A0A1B7ND30</accession>
<keyword evidence="1 3" id="KW-0853">WD repeat</keyword>
<dbReference type="InterPro" id="IPR055442">
    <property type="entry name" value="Beta-prop_EML-like_2nd"/>
</dbReference>
<dbReference type="SUPFAM" id="SSF48452">
    <property type="entry name" value="TPR-like"/>
    <property type="match status" value="2"/>
</dbReference>
<evidence type="ECO:0000256" key="2">
    <source>
        <dbReference type="ARBA" id="ARBA00022737"/>
    </source>
</evidence>
<feature type="domain" description="Heterokaryon incompatibility" evidence="5">
    <location>
        <begin position="839"/>
        <end position="925"/>
    </location>
</feature>
<dbReference type="InterPro" id="IPR020472">
    <property type="entry name" value="WD40_PAC1"/>
</dbReference>
<dbReference type="EMBL" id="KV448150">
    <property type="protein sequence ID" value="OAX42739.1"/>
    <property type="molecule type" value="Genomic_DNA"/>
</dbReference>
<dbReference type="InterPro" id="IPR015943">
    <property type="entry name" value="WD40/YVTN_repeat-like_dom_sf"/>
</dbReference>
<dbReference type="InterPro" id="IPR019775">
    <property type="entry name" value="WD40_repeat_CS"/>
</dbReference>
<dbReference type="Proteomes" id="UP000092154">
    <property type="component" value="Unassembled WGS sequence"/>
</dbReference>
<feature type="repeat" description="WD" evidence="3">
    <location>
        <begin position="112"/>
        <end position="153"/>
    </location>
</feature>
<evidence type="ECO:0000313" key="8">
    <source>
        <dbReference type="Proteomes" id="UP000092154"/>
    </source>
</evidence>
<dbReference type="Gene3D" id="2.130.10.10">
    <property type="entry name" value="YVTN repeat-like/Quinoprotein amine dehydrogenase"/>
    <property type="match status" value="2"/>
</dbReference>
<dbReference type="SMART" id="SM00320">
    <property type="entry name" value="WD40"/>
    <property type="match status" value="7"/>
</dbReference>
<evidence type="ECO:0000313" key="7">
    <source>
        <dbReference type="EMBL" id="OAX42739.1"/>
    </source>
</evidence>
<evidence type="ECO:0000259" key="6">
    <source>
        <dbReference type="Pfam" id="PF23414"/>
    </source>
</evidence>
<keyword evidence="2" id="KW-0677">Repeat</keyword>
<dbReference type="PANTHER" id="PTHR44019">
    <property type="entry name" value="WD REPEAT-CONTAINING PROTEIN 55"/>
    <property type="match status" value="1"/>
</dbReference>
<feature type="repeat" description="WD" evidence="3">
    <location>
        <begin position="239"/>
        <end position="280"/>
    </location>
</feature>
<feature type="repeat" description="WD" evidence="3">
    <location>
        <begin position="196"/>
        <end position="237"/>
    </location>
</feature>
<dbReference type="Pfam" id="PF23414">
    <property type="entry name" value="Beta-prop_EML_2"/>
    <property type="match status" value="1"/>
</dbReference>
<dbReference type="InParanoid" id="A0A1B7ND30"/>
<feature type="domain" description="EML-like second beta-propeller" evidence="6">
    <location>
        <begin position="77"/>
        <end position="236"/>
    </location>
</feature>
<evidence type="ECO:0000256" key="4">
    <source>
        <dbReference type="SAM" id="MobiDB-lite"/>
    </source>
</evidence>
<feature type="repeat" description="WD" evidence="3">
    <location>
        <begin position="154"/>
        <end position="195"/>
    </location>
</feature>
<reference evidence="7 8" key="1">
    <citation type="submission" date="2016-06" db="EMBL/GenBank/DDBJ databases">
        <title>Comparative genomics of the ectomycorrhizal sister species Rhizopogon vinicolor and Rhizopogon vesiculosus (Basidiomycota: Boletales) reveals a divergence of the mating type B locus.</title>
        <authorList>
            <consortium name="DOE Joint Genome Institute"/>
            <person name="Mujic A.B."/>
            <person name="Kuo A."/>
            <person name="Tritt A."/>
            <person name="Lipzen A."/>
            <person name="Chen C."/>
            <person name="Johnson J."/>
            <person name="Sharma A."/>
            <person name="Barry K."/>
            <person name="Grigoriev I.V."/>
            <person name="Spatafora J.W."/>
        </authorList>
    </citation>
    <scope>NUCLEOTIDE SEQUENCE [LARGE SCALE GENOMIC DNA]</scope>
    <source>
        <strain evidence="7 8">AM-OR11-026</strain>
    </source>
</reference>
<organism evidence="7 8">
    <name type="scientific">Rhizopogon vinicolor AM-OR11-026</name>
    <dbReference type="NCBI Taxonomy" id="1314800"/>
    <lineage>
        <taxon>Eukaryota</taxon>
        <taxon>Fungi</taxon>
        <taxon>Dikarya</taxon>
        <taxon>Basidiomycota</taxon>
        <taxon>Agaricomycotina</taxon>
        <taxon>Agaricomycetes</taxon>
        <taxon>Agaricomycetidae</taxon>
        <taxon>Boletales</taxon>
        <taxon>Suillineae</taxon>
        <taxon>Rhizopogonaceae</taxon>
        <taxon>Rhizopogon</taxon>
    </lineage>
</organism>
<protein>
    <submittedName>
        <fullName evidence="7">Uncharacterized protein</fullName>
    </submittedName>
</protein>
<evidence type="ECO:0000256" key="1">
    <source>
        <dbReference type="ARBA" id="ARBA00022574"/>
    </source>
</evidence>
<dbReference type="Pfam" id="PF00400">
    <property type="entry name" value="WD40"/>
    <property type="match status" value="3"/>
</dbReference>
<feature type="compositionally biased region" description="Polar residues" evidence="4">
    <location>
        <begin position="336"/>
        <end position="346"/>
    </location>
</feature>
<dbReference type="InterPro" id="IPR001680">
    <property type="entry name" value="WD40_rpt"/>
</dbReference>
<dbReference type="Gene3D" id="1.25.40.10">
    <property type="entry name" value="Tetratricopeptide repeat domain"/>
    <property type="match status" value="2"/>
</dbReference>
<dbReference type="InterPro" id="IPR010730">
    <property type="entry name" value="HET"/>
</dbReference>
<dbReference type="InterPro" id="IPR036322">
    <property type="entry name" value="WD40_repeat_dom_sf"/>
</dbReference>
<sequence length="1286" mass="144013">MSTVLHAARNAYLTMIGRSSPQQTMRGHNDTVTGAAFFKDGQRVVTSSSDHTSRIWDVQKGTLVAGPFKGHSGMIQSVALSPNDILFATGGGGDYTIIIWDVESNQKIFDPLVKHTAWVRSVCFSPDGKRLASGSDDRTVVIWDVETGEVLATLQGHHYWVCSVAFSADGLKLASGSSDRTIRVWRTDNAELLLKINAHKDMIRSVVWSPDGQQLVSASEDQTVKFWDSSTGQQVGRHCTGHTDSVNSIAISNDESFIATASRDKTVRLWNTKTRRQVGRPLEHSDIVVCVAISSNGELLVSGGVDGNVYLWSIKNMIEPHKVKESLKDNEEAEESSPTPDMQDFSCSVTLSRSYDTNEELSCDHDGTHNNSSDTHELIDSRDKFSLFDICTVTTTVLNACIAGDLHIAEELLTEEIDIDTTNYNSYANRSVVRARNGEWDHAVQDAVQSIAIQPSLMGYISKGIALCGKEQLWDAMEAFDLGFVFSNRDPMTINLLLLIKAIVLFNASHRDEALRRVQDLAIACQDIDTLPCAVVDLYLCMQYAILAFNNGQYSEAADRLKGSIASTMSLMSQETLLEPRFKMFTVLFGWDLGSLWQTTNLQLCDALLHADRVIDAIESYQCMLGKIYDAVNSCPDWSTTFKQDCTIRCVAKGEEAVAVSDYEGAIKLYSAAISLDSSCRILFVCRSNAKLGQHHYLDALADAEQVVKIDPLSYIGYELRYAALLGAQRYDEAIEAFKHVLLKLDDTADVRKHDLRQQYVSPSEVDDVIQMAVRSLLDNTPHRLINTSTGHLCDREEQIYAFKVSTEYKKLLASTITHAHLGSELIQDVISIYFRCVMLSHRWEGREPLLRDIQGKVVYELNSVGSMGKLQSFCKIARDAGYYWAWIDTCCIDQSNNVEVQESVNSMFIWYRHSALTIVYLSDVPPSSKPGALAESVWNTRGWTVQEFLAPRFVLFYQQDWTLYLNDRSSNHKESVRIMQELADATGINVQTLVHFHPGMRDARKKLQWVSRRITTRQEDIAYSLFGIFGINLPVIYGEKKQNALGRLLQEIVAQSGDITALDWVGQSSVFNSCIPADISSYKSLSCTFPSLSDDETQASVSSLRNVVTVELASRLYTLLDNLSASRFTNRRLHLHCIVFSVTEVVMKRGAHLTYEIKVQGLQDLTITTEDKLIQFSLMRPTPQAFLLVRPWNRHDLGLPDFADDTESVKDWAESGSPSNYQPGESHSRALRLIVRLGQPFSALLLAQQRGEEYKRIASDHEIIAQLKEMTSVHNMMNVRTLEIL</sequence>
<feature type="repeat" description="WD" evidence="3">
    <location>
        <begin position="25"/>
        <end position="66"/>
    </location>
</feature>
<dbReference type="PROSITE" id="PS50294">
    <property type="entry name" value="WD_REPEATS_REGION"/>
    <property type="match status" value="7"/>
</dbReference>
<name>A0A1B7ND30_9AGAM</name>
<feature type="region of interest" description="Disordered" evidence="4">
    <location>
        <begin position="324"/>
        <end position="346"/>
    </location>
</feature>
<keyword evidence="8" id="KW-1185">Reference proteome</keyword>
<feature type="repeat" description="WD" evidence="3">
    <location>
        <begin position="281"/>
        <end position="316"/>
    </location>
</feature>
<evidence type="ECO:0000259" key="5">
    <source>
        <dbReference type="Pfam" id="PF06985"/>
    </source>
</evidence>